<dbReference type="NCBIfam" id="TIGR00125">
    <property type="entry name" value="cyt_tran_rel"/>
    <property type="match status" value="1"/>
</dbReference>
<dbReference type="Gene3D" id="3.40.50.620">
    <property type="entry name" value="HUPs"/>
    <property type="match status" value="1"/>
</dbReference>
<dbReference type="InterPro" id="IPR052735">
    <property type="entry name" value="NAD_biosynth-regulator"/>
</dbReference>
<feature type="domain" description="NadR/Ttd14 AAA" evidence="1">
    <location>
        <begin position="158"/>
        <end position="312"/>
    </location>
</feature>
<dbReference type="SUPFAM" id="SSF52540">
    <property type="entry name" value="P-loop containing nucleoside triphosphate hydrolases"/>
    <property type="match status" value="1"/>
</dbReference>
<dbReference type="AlphaFoldDB" id="A0A8J7QKY4"/>
<evidence type="ECO:0000259" key="1">
    <source>
        <dbReference type="Pfam" id="PF13521"/>
    </source>
</evidence>
<dbReference type="InterPro" id="IPR038727">
    <property type="entry name" value="NadR/Ttd14_AAA_dom"/>
</dbReference>
<dbReference type="EMBL" id="JAFREP010000047">
    <property type="protein sequence ID" value="MBO1322991.1"/>
    <property type="molecule type" value="Genomic_DNA"/>
</dbReference>
<name>A0A8J7QKY4_9BACT</name>
<dbReference type="InterPro" id="IPR014729">
    <property type="entry name" value="Rossmann-like_a/b/a_fold"/>
</dbReference>
<dbReference type="PANTHER" id="PTHR37512:SF1">
    <property type="entry name" value="NADR_TTD14 AAA DOMAIN-CONTAINING PROTEIN"/>
    <property type="match status" value="1"/>
</dbReference>
<protein>
    <submittedName>
        <fullName evidence="2">AAA family ATPase</fullName>
    </submittedName>
</protein>
<dbReference type="SUPFAM" id="SSF52374">
    <property type="entry name" value="Nucleotidylyl transferase"/>
    <property type="match status" value="1"/>
</dbReference>
<dbReference type="PANTHER" id="PTHR37512">
    <property type="entry name" value="TRIFUNCTIONAL NAD BIOSYNTHESIS/REGULATOR PROTEIN NADR"/>
    <property type="match status" value="1"/>
</dbReference>
<gene>
    <name evidence="2" type="ORF">J3U88_31285</name>
</gene>
<evidence type="ECO:0000313" key="2">
    <source>
        <dbReference type="EMBL" id="MBO1322991.1"/>
    </source>
</evidence>
<reference evidence="2" key="1">
    <citation type="submission" date="2021-03" db="EMBL/GenBank/DDBJ databases">
        <authorList>
            <person name="Wang G."/>
        </authorList>
    </citation>
    <scope>NUCLEOTIDE SEQUENCE</scope>
    <source>
        <strain evidence="2">KCTC 12899</strain>
    </source>
</reference>
<evidence type="ECO:0000313" key="3">
    <source>
        <dbReference type="Proteomes" id="UP000664417"/>
    </source>
</evidence>
<dbReference type="GO" id="GO:0003824">
    <property type="term" value="F:catalytic activity"/>
    <property type="evidence" value="ECO:0007669"/>
    <property type="project" value="InterPro"/>
</dbReference>
<organism evidence="2 3">
    <name type="scientific">Acanthopleuribacter pedis</name>
    <dbReference type="NCBI Taxonomy" id="442870"/>
    <lineage>
        <taxon>Bacteria</taxon>
        <taxon>Pseudomonadati</taxon>
        <taxon>Acidobacteriota</taxon>
        <taxon>Holophagae</taxon>
        <taxon>Acanthopleuribacterales</taxon>
        <taxon>Acanthopleuribacteraceae</taxon>
        <taxon>Acanthopleuribacter</taxon>
    </lineage>
</organism>
<proteinExistence type="predicted"/>
<comment type="caution">
    <text evidence="2">The sequence shown here is derived from an EMBL/GenBank/DDBJ whole genome shotgun (WGS) entry which is preliminary data.</text>
</comment>
<keyword evidence="3" id="KW-1185">Reference proteome</keyword>
<dbReference type="Proteomes" id="UP000664417">
    <property type="component" value="Unassembled WGS sequence"/>
</dbReference>
<dbReference type="Gene3D" id="3.40.50.300">
    <property type="entry name" value="P-loop containing nucleotide triphosphate hydrolases"/>
    <property type="match status" value="1"/>
</dbReference>
<dbReference type="InterPro" id="IPR027417">
    <property type="entry name" value="P-loop_NTPase"/>
</dbReference>
<sequence length="325" mass="37282">MTPRSGKGLVLGKFMPPHRGHQNLIQFAGNFCEQLFVVVGTMPDEPIDGFLRFKWMQDLAPFAEVRHLHRAMPQQPEEHPEFWRLWREALCDVLQTDIDWVFASEPYGFRLAQELGAAFIPYDLARGITPISATQIRADPAQHWDNLADVCKPHYLKRICIFGAESTGKTTLCRALAEHFNTAWVPEYARLYLEPRGGTCRYADMRTIAAGHLALTETRAAAARRYLFSDTDLWATTLWSQALFQRCDPDISDWAEENRADLYFLTDPDIPYEADPVRYLPEQRQQFHQSCRDLLIRQGLPFVEIKGSHPARVRAASAALARFFN</sequence>
<dbReference type="Pfam" id="PF13521">
    <property type="entry name" value="AAA_28"/>
    <property type="match status" value="1"/>
</dbReference>
<dbReference type="RefSeq" id="WP_207862963.1">
    <property type="nucleotide sequence ID" value="NZ_JAFREP010000047.1"/>
</dbReference>
<accession>A0A8J7QKY4</accession>
<dbReference type="InterPro" id="IPR004821">
    <property type="entry name" value="Cyt_trans-like"/>
</dbReference>